<organism evidence="2 3">
    <name type="scientific">Saguinus oedipus</name>
    <name type="common">Cotton-top tamarin</name>
    <name type="synonym">Oedipomidas oedipus</name>
    <dbReference type="NCBI Taxonomy" id="9490"/>
    <lineage>
        <taxon>Eukaryota</taxon>
        <taxon>Metazoa</taxon>
        <taxon>Chordata</taxon>
        <taxon>Craniata</taxon>
        <taxon>Vertebrata</taxon>
        <taxon>Euteleostomi</taxon>
        <taxon>Mammalia</taxon>
        <taxon>Eutheria</taxon>
        <taxon>Euarchontoglires</taxon>
        <taxon>Primates</taxon>
        <taxon>Haplorrhini</taxon>
        <taxon>Platyrrhini</taxon>
        <taxon>Cebidae</taxon>
        <taxon>Callitrichinae</taxon>
        <taxon>Saguinus</taxon>
    </lineage>
</organism>
<keyword evidence="1" id="KW-0472">Membrane</keyword>
<evidence type="ECO:0000313" key="2">
    <source>
        <dbReference type="EMBL" id="KAK2114634.1"/>
    </source>
</evidence>
<gene>
    <name evidence="2" type="ORF">P7K49_008900</name>
</gene>
<dbReference type="Proteomes" id="UP001266305">
    <property type="component" value="Unassembled WGS sequence"/>
</dbReference>
<comment type="caution">
    <text evidence="2">The sequence shown here is derived from an EMBL/GenBank/DDBJ whole genome shotgun (WGS) entry which is preliminary data.</text>
</comment>
<accession>A0ABQ9VZ33</accession>
<proteinExistence type="predicted"/>
<evidence type="ECO:0000313" key="3">
    <source>
        <dbReference type="Proteomes" id="UP001266305"/>
    </source>
</evidence>
<keyword evidence="1" id="KW-1133">Transmembrane helix</keyword>
<reference evidence="2 3" key="1">
    <citation type="submission" date="2023-05" db="EMBL/GenBank/DDBJ databases">
        <title>B98-5 Cell Line De Novo Hybrid Assembly: An Optical Mapping Approach.</title>
        <authorList>
            <person name="Kananen K."/>
            <person name="Auerbach J.A."/>
            <person name="Kautto E."/>
            <person name="Blachly J.S."/>
        </authorList>
    </citation>
    <scope>NUCLEOTIDE SEQUENCE [LARGE SCALE GENOMIC DNA]</scope>
    <source>
        <strain evidence="2">B95-8</strain>
        <tissue evidence="2">Cell line</tissue>
    </source>
</reference>
<feature type="transmembrane region" description="Helical" evidence="1">
    <location>
        <begin position="28"/>
        <end position="48"/>
    </location>
</feature>
<name>A0ABQ9VZ33_SAGOE</name>
<keyword evidence="1" id="KW-0812">Transmembrane</keyword>
<protein>
    <submittedName>
        <fullName evidence="2">Uncharacterized protein</fullName>
    </submittedName>
</protein>
<evidence type="ECO:0000256" key="1">
    <source>
        <dbReference type="SAM" id="Phobius"/>
    </source>
</evidence>
<keyword evidence="3" id="KW-1185">Reference proteome</keyword>
<sequence length="63" mass="6947">MPRHVLMSPRSVLGEFNLVCGDDWKLDLFQSCLNAGFFFGSLGFGYIADRYVKASPGKPPPVP</sequence>
<dbReference type="EMBL" id="JASSZA010000004">
    <property type="protein sequence ID" value="KAK2114634.1"/>
    <property type="molecule type" value="Genomic_DNA"/>
</dbReference>